<dbReference type="PANTHER" id="PTHR47992">
    <property type="entry name" value="PROTEIN PHOSPHATASE"/>
    <property type="match status" value="1"/>
</dbReference>
<dbReference type="Gene3D" id="3.60.40.10">
    <property type="entry name" value="PPM-type phosphatase domain"/>
    <property type="match status" value="1"/>
</dbReference>
<dbReference type="EMBL" id="CAXAMM010042762">
    <property type="protein sequence ID" value="CAK9106567.1"/>
    <property type="molecule type" value="Genomic_DNA"/>
</dbReference>
<dbReference type="InterPro" id="IPR001932">
    <property type="entry name" value="PPM-type_phosphatase-like_dom"/>
</dbReference>
<dbReference type="Proteomes" id="UP001642464">
    <property type="component" value="Unassembled WGS sequence"/>
</dbReference>
<evidence type="ECO:0000313" key="3">
    <source>
        <dbReference type="EMBL" id="CAK9106567.1"/>
    </source>
</evidence>
<evidence type="ECO:0000259" key="2">
    <source>
        <dbReference type="PROSITE" id="PS51746"/>
    </source>
</evidence>
<dbReference type="InterPro" id="IPR015655">
    <property type="entry name" value="PP2C"/>
</dbReference>
<name>A0ABP0S2I0_9DINO</name>
<dbReference type="InterPro" id="IPR036457">
    <property type="entry name" value="PPM-type-like_dom_sf"/>
</dbReference>
<dbReference type="SUPFAM" id="SSF81606">
    <property type="entry name" value="PP2C-like"/>
    <property type="match status" value="1"/>
</dbReference>
<feature type="domain" description="PPM-type phosphatase" evidence="2">
    <location>
        <begin position="181"/>
        <end position="485"/>
    </location>
</feature>
<dbReference type="PROSITE" id="PS51746">
    <property type="entry name" value="PPM_2"/>
    <property type="match status" value="1"/>
</dbReference>
<keyword evidence="4" id="KW-1185">Reference proteome</keyword>
<comment type="caution">
    <text evidence="3">The sequence shown here is derived from an EMBL/GenBank/DDBJ whole genome shotgun (WGS) entry which is preliminary data.</text>
</comment>
<evidence type="ECO:0000256" key="1">
    <source>
        <dbReference type="SAM" id="MobiDB-lite"/>
    </source>
</evidence>
<dbReference type="SMART" id="SM00332">
    <property type="entry name" value="PP2Cc"/>
    <property type="match status" value="1"/>
</dbReference>
<reference evidence="3 4" key="1">
    <citation type="submission" date="2024-02" db="EMBL/GenBank/DDBJ databases">
        <authorList>
            <person name="Chen Y."/>
            <person name="Shah S."/>
            <person name="Dougan E. K."/>
            <person name="Thang M."/>
            <person name="Chan C."/>
        </authorList>
    </citation>
    <scope>NUCLEOTIDE SEQUENCE [LARGE SCALE GENOMIC DNA]</scope>
</reference>
<evidence type="ECO:0000313" key="4">
    <source>
        <dbReference type="Proteomes" id="UP001642464"/>
    </source>
</evidence>
<organism evidence="3 4">
    <name type="scientific">Durusdinium trenchii</name>
    <dbReference type="NCBI Taxonomy" id="1381693"/>
    <lineage>
        <taxon>Eukaryota</taxon>
        <taxon>Sar</taxon>
        <taxon>Alveolata</taxon>
        <taxon>Dinophyceae</taxon>
        <taxon>Suessiales</taxon>
        <taxon>Symbiodiniaceae</taxon>
        <taxon>Durusdinium</taxon>
    </lineage>
</organism>
<dbReference type="Pfam" id="PF00481">
    <property type="entry name" value="PP2C"/>
    <property type="match status" value="1"/>
</dbReference>
<protein>
    <recommendedName>
        <fullName evidence="2">PPM-type phosphatase domain-containing protein</fullName>
    </recommendedName>
</protein>
<gene>
    <name evidence="3" type="ORF">SCF082_LOCUS49631</name>
</gene>
<accession>A0ABP0S2I0</accession>
<feature type="region of interest" description="Disordered" evidence="1">
    <location>
        <begin position="145"/>
        <end position="172"/>
    </location>
</feature>
<dbReference type="CDD" id="cd00143">
    <property type="entry name" value="PP2Cc"/>
    <property type="match status" value="1"/>
</dbReference>
<sequence>MAAQTIGVKDASTKVTATVTKGARTRIPCMLCRRWFPSAAHLKRGSMLGSIGAQAANVKKHLAVYSWRQCHEKHSDLHRSNMEKQDEVTYQRKAELKLAVHCLRSRIVEMDGDERALQSEEGQSHRTLMEMQLRQLLFEYGQAQETIEDGRPHRSSKKRRGPSATKGALQQEKQVGRLALMAGAASWQGNKDVQEDRYLLDLELESPEGTKIAGFLVLDGHSGSLCCDHLMERLPGNLQKCLSTKPGLSEETLSQAVTEACVLTDDEFLQRARQQEVLDGSTLILGIVYPEDSRPGSNGVRAPGSCRILIANVGDSRAVLCRATAQGEETHLHAFRLSEDHKPIVPTEQKRIEAKGGIVDLQGVWRVFTPGPANFAGKHIARWGLAVSRAFGDVLLKEPERYGCMGVLPGGLITAMPEIRVFDLEPAQDRFLILACDGVWDVLQDDDAVAVCSSQAGAQEAALALVRRSFAAASDDNLTALVLTWRDVD</sequence>
<proteinExistence type="predicted"/>